<dbReference type="OrthoDB" id="4005225at2759"/>
<gene>
    <name evidence="1" type="ORF">PICST_30859</name>
</gene>
<organism evidence="1 2">
    <name type="scientific">Scheffersomyces stipitis (strain ATCC 58785 / CBS 6054 / NBRC 10063 / NRRL Y-11545)</name>
    <name type="common">Yeast</name>
    <name type="synonym">Pichia stipitis</name>
    <dbReference type="NCBI Taxonomy" id="322104"/>
    <lineage>
        <taxon>Eukaryota</taxon>
        <taxon>Fungi</taxon>
        <taxon>Dikarya</taxon>
        <taxon>Ascomycota</taxon>
        <taxon>Saccharomycotina</taxon>
        <taxon>Pichiomycetes</taxon>
        <taxon>Debaryomycetaceae</taxon>
        <taxon>Scheffersomyces</taxon>
    </lineage>
</organism>
<sequence length="423" mass="49336">MYSRPSRPQVATSAVRAISRLLSNKSKNTHPENVVLADALNLLSPSVTTEQSRTTATTFKPSLFSNLTKGSANEQFNVDDLIKLPAKTTTNHITENYVNNLLLGIQSSSLVKKTSNYSSLDSMNNKDLSAYIKTIKEETRIFELMELFYSQNKLSLRILTDLILNKNVVHLDKSPVNLFNLRSNNNIRWEDINYTQFNIILLKKYHDLRKPLLIIKNLRENFSSQYLPLIEQNKLASFYERIVWKFNFEYVKQFNELHYIKELNQLKSSFLIWESSSENNCNIAKHILQNHKLNKIQTIFLSICANDLIQQTISHELLAGKSSKILSSLKKISIKYQLYNLSEFPNNESSRSLYYSLINSMENLILNELIDGEEQNVELLQNLKDIKQFREQYLMKLFRKNEWSELEQLRWVEEQMVLQSTKG</sequence>
<dbReference type="AlphaFoldDB" id="A3LRY7"/>
<protein>
    <submittedName>
        <fullName evidence="1">Uncharacterized protein</fullName>
    </submittedName>
</protein>
<dbReference type="eggNOG" id="ENOG502RPUT">
    <property type="taxonomic scope" value="Eukaryota"/>
</dbReference>
<dbReference type="RefSeq" id="XP_001383847.1">
    <property type="nucleotide sequence ID" value="XM_001383810.1"/>
</dbReference>
<dbReference type="Proteomes" id="UP000002258">
    <property type="component" value="Chromosome 3"/>
</dbReference>
<dbReference type="InParanoid" id="A3LRY7"/>
<dbReference type="HOGENOM" id="CLU_715708_0_0_1"/>
<name>A3LRY7_PICST</name>
<evidence type="ECO:0000313" key="1">
    <source>
        <dbReference type="EMBL" id="ABN65818.1"/>
    </source>
</evidence>
<dbReference type="EMBL" id="CP000497">
    <property type="protein sequence ID" value="ABN65818.1"/>
    <property type="molecule type" value="Genomic_DNA"/>
</dbReference>
<reference evidence="1 2" key="1">
    <citation type="journal article" date="2007" name="Nat. Biotechnol.">
        <title>Genome sequence of the lignocellulose-bioconverting and xylose-fermenting yeast Pichia stipitis.</title>
        <authorList>
            <person name="Jeffries T.W."/>
            <person name="Grigoriev I.V."/>
            <person name="Grimwood J."/>
            <person name="Laplaza J.M."/>
            <person name="Aerts A."/>
            <person name="Salamov A."/>
            <person name="Schmutz J."/>
            <person name="Lindquist E."/>
            <person name="Dehal P."/>
            <person name="Shapiro H."/>
            <person name="Jin Y.S."/>
            <person name="Passoth V."/>
            <person name="Richardson P.M."/>
        </authorList>
    </citation>
    <scope>NUCLEOTIDE SEQUENCE [LARGE SCALE GENOMIC DNA]</scope>
    <source>
        <strain evidence="2">ATCC 58785 / CBS 6054 / NBRC 10063 / NRRL Y-11545</strain>
    </source>
</reference>
<proteinExistence type="predicted"/>
<dbReference type="OMA" id="YERIVWR"/>
<dbReference type="GeneID" id="4838106"/>
<dbReference type="KEGG" id="pic:PICST_30859"/>
<keyword evidence="2" id="KW-1185">Reference proteome</keyword>
<accession>A3LRY7</accession>
<evidence type="ECO:0000313" key="2">
    <source>
        <dbReference type="Proteomes" id="UP000002258"/>
    </source>
</evidence>